<gene>
    <name evidence="8" type="primary">hrpB</name>
    <name evidence="8" type="ORF">LOC71_22005</name>
</gene>
<feature type="domain" description="Helicase C-terminal" evidence="7">
    <location>
        <begin position="211"/>
        <end position="381"/>
    </location>
</feature>
<keyword evidence="2" id="KW-0378">Hydrolase</keyword>
<keyword evidence="9" id="KW-1185">Reference proteome</keyword>
<evidence type="ECO:0000313" key="9">
    <source>
        <dbReference type="Proteomes" id="UP001430306"/>
    </source>
</evidence>
<evidence type="ECO:0000256" key="3">
    <source>
        <dbReference type="ARBA" id="ARBA00022806"/>
    </source>
</evidence>
<dbReference type="Gene3D" id="3.40.50.300">
    <property type="entry name" value="P-loop containing nucleotide triphosphate hydrolases"/>
    <property type="match status" value="2"/>
</dbReference>
<dbReference type="InterPro" id="IPR049614">
    <property type="entry name" value="HrpB_DEXH"/>
</dbReference>
<evidence type="ECO:0000256" key="5">
    <source>
        <dbReference type="SAM" id="MobiDB-lite"/>
    </source>
</evidence>
<dbReference type="PROSITE" id="PS51194">
    <property type="entry name" value="HELICASE_CTER"/>
    <property type="match status" value="1"/>
</dbReference>
<dbReference type="Gene3D" id="1.20.120.1080">
    <property type="match status" value="1"/>
</dbReference>
<dbReference type="InterPro" id="IPR010225">
    <property type="entry name" value="HrpB"/>
</dbReference>
<dbReference type="NCBIfam" id="TIGR01970">
    <property type="entry name" value="DEAH_box_HrpB"/>
    <property type="match status" value="1"/>
</dbReference>
<dbReference type="SMART" id="SM00847">
    <property type="entry name" value="HA2"/>
    <property type="match status" value="1"/>
</dbReference>
<evidence type="ECO:0000256" key="2">
    <source>
        <dbReference type="ARBA" id="ARBA00022801"/>
    </source>
</evidence>
<evidence type="ECO:0000313" key="8">
    <source>
        <dbReference type="EMBL" id="MCC9644960.1"/>
    </source>
</evidence>
<keyword evidence="4" id="KW-0067">ATP-binding</keyword>
<evidence type="ECO:0000256" key="4">
    <source>
        <dbReference type="ARBA" id="ARBA00022840"/>
    </source>
</evidence>
<dbReference type="PIRSF" id="PIRSF005496">
    <property type="entry name" value="ATP_hel_hrpB"/>
    <property type="match status" value="1"/>
</dbReference>
<dbReference type="CDD" id="cd17990">
    <property type="entry name" value="DEXHc_HrpB"/>
    <property type="match status" value="1"/>
</dbReference>
<feature type="region of interest" description="Disordered" evidence="5">
    <location>
        <begin position="816"/>
        <end position="837"/>
    </location>
</feature>
<organism evidence="8 9">
    <name type="scientific">Rhodopirellula halodulae</name>
    <dbReference type="NCBI Taxonomy" id="2894198"/>
    <lineage>
        <taxon>Bacteria</taxon>
        <taxon>Pseudomonadati</taxon>
        <taxon>Planctomycetota</taxon>
        <taxon>Planctomycetia</taxon>
        <taxon>Pirellulales</taxon>
        <taxon>Pirellulaceae</taxon>
        <taxon>Rhodopirellula</taxon>
    </lineage>
</organism>
<dbReference type="SMART" id="SM00490">
    <property type="entry name" value="HELICc"/>
    <property type="match status" value="1"/>
</dbReference>
<dbReference type="InterPro" id="IPR013689">
    <property type="entry name" value="RNA_helicase_ATP-dep_HrpB_C"/>
</dbReference>
<comment type="caution">
    <text evidence="8">The sequence shown here is derived from an EMBL/GenBank/DDBJ whole genome shotgun (WGS) entry which is preliminary data.</text>
</comment>
<dbReference type="InterPro" id="IPR048333">
    <property type="entry name" value="HA2_WH"/>
</dbReference>
<dbReference type="SUPFAM" id="SSF52540">
    <property type="entry name" value="P-loop containing nucleoside triphosphate hydrolases"/>
    <property type="match status" value="1"/>
</dbReference>
<feature type="compositionally biased region" description="Basic and acidic residues" evidence="5">
    <location>
        <begin position="817"/>
        <end position="829"/>
    </location>
</feature>
<evidence type="ECO:0000259" key="7">
    <source>
        <dbReference type="PROSITE" id="PS51194"/>
    </source>
</evidence>
<dbReference type="Pfam" id="PF00271">
    <property type="entry name" value="Helicase_C"/>
    <property type="match status" value="1"/>
</dbReference>
<dbReference type="GO" id="GO:0004386">
    <property type="term" value="F:helicase activity"/>
    <property type="evidence" value="ECO:0007669"/>
    <property type="project" value="UniProtKB-KW"/>
</dbReference>
<dbReference type="Pfam" id="PF00270">
    <property type="entry name" value="DEAD"/>
    <property type="match status" value="1"/>
</dbReference>
<evidence type="ECO:0000256" key="1">
    <source>
        <dbReference type="ARBA" id="ARBA00022741"/>
    </source>
</evidence>
<dbReference type="Proteomes" id="UP001430306">
    <property type="component" value="Unassembled WGS sequence"/>
</dbReference>
<protein>
    <submittedName>
        <fullName evidence="8">ATP-dependent helicase HrpB</fullName>
    </submittedName>
</protein>
<dbReference type="Pfam" id="PF08482">
    <property type="entry name" value="HrpB_C"/>
    <property type="match status" value="1"/>
</dbReference>
<dbReference type="Pfam" id="PF04408">
    <property type="entry name" value="WHD_HA2"/>
    <property type="match status" value="1"/>
</dbReference>
<accession>A0ABS8NN50</accession>
<dbReference type="InterPro" id="IPR027417">
    <property type="entry name" value="P-loop_NTPase"/>
</dbReference>
<dbReference type="PROSITE" id="PS51192">
    <property type="entry name" value="HELICASE_ATP_BIND_1"/>
    <property type="match status" value="1"/>
</dbReference>
<dbReference type="PANTHER" id="PTHR43519:SF1">
    <property type="entry name" value="ATP-DEPENDENT RNA HELICASE HRPB"/>
    <property type="match status" value="1"/>
</dbReference>
<dbReference type="InterPro" id="IPR011545">
    <property type="entry name" value="DEAD/DEAH_box_helicase_dom"/>
</dbReference>
<keyword evidence="3 8" id="KW-0347">Helicase</keyword>
<name>A0ABS8NN50_9BACT</name>
<keyword evidence="1" id="KW-0547">Nucleotide-binding</keyword>
<dbReference type="InterPro" id="IPR014001">
    <property type="entry name" value="Helicase_ATP-bd"/>
</dbReference>
<dbReference type="EMBL" id="JAJKFW010000062">
    <property type="protein sequence ID" value="MCC9644960.1"/>
    <property type="molecule type" value="Genomic_DNA"/>
</dbReference>
<dbReference type="CDD" id="cd18791">
    <property type="entry name" value="SF2_C_RHA"/>
    <property type="match status" value="1"/>
</dbReference>
<dbReference type="SMART" id="SM00487">
    <property type="entry name" value="DEXDc"/>
    <property type="match status" value="1"/>
</dbReference>
<dbReference type="InterPro" id="IPR001650">
    <property type="entry name" value="Helicase_C-like"/>
</dbReference>
<evidence type="ECO:0000259" key="6">
    <source>
        <dbReference type="PROSITE" id="PS51192"/>
    </source>
</evidence>
<dbReference type="InterPro" id="IPR007502">
    <property type="entry name" value="Helicase-assoc_dom"/>
</dbReference>
<proteinExistence type="predicted"/>
<sequence>MTQLPIDEILPSLKKAIGSGNAVVLKAPPGAGKTTRVPIAILDALEERQIPGQIWVIQPRRLAARSVANWIAHSREENVGETVGYHVRLDRRESARTRIVLMTTGMFLRRMQSDPLLEQAACVVLDEFHERTLELDVAIAMTHRLRSELRDDLRMVVMSATMETAPIADYLNRDDAKNALEMQCEGRTYPVTIHHGDDRPKERLEQRLIEPICNALSTTDGHVLVFLPGVADIHRVQRALQSSQAFESSTPTQIPNIVSLHGSLSPKEQDAAIRTSANRKLILATNIAETSVTVDGVTAVVDSGLAKVPRFDSRRGMTRLETTAISIASADQRSGRAGRTSEGHAYRIWSMAAQRSREEYDVPEILRSDLSGVMLMLASHGEKDLSAIHWLTPPPPHAADSAGDLLKMLGALDFSGRLTQIGSQMAEMPLHPRIARMAIEASQSMSRETVAALAALLSERHPFESCASMSLSEMVHAITHKTIPRNVTASALKSFQRIIESIGRSLPQSIANESLPITSETPSEIAIAKALLAAYPDRVVLRRADTPDRGRMVGGRGVVGLQSVLGEANQSPLVLCWDVDGGGVESKVRSAISIEEDWLDSNQIAERDQQTWDTQKQSVRCRHQTLYGDLVLKETPGKVPGDETTEQLLFENTRSLLPIGGAKFEKRLQRMGLVASVMDEVAPFDDAMHEELLRQLCHGKSSLAELQRAAWFDHFLGLVGYDVWQIVEREAREEIALPGGRRVPIRYEDGKPPWIEVKIQLCFGWRDTPRILGGRVPLQLHLLGPNGRPQQITNDLASFWANTYTEIRKELRRRYPKHDWPENPHDATPTHHGMKRR</sequence>
<reference evidence="8" key="1">
    <citation type="submission" date="2021-11" db="EMBL/GenBank/DDBJ databases">
        <title>Genome sequence.</title>
        <authorList>
            <person name="Sun Q."/>
        </authorList>
    </citation>
    <scope>NUCLEOTIDE SEQUENCE</scope>
    <source>
        <strain evidence="8">JC740</strain>
    </source>
</reference>
<dbReference type="PANTHER" id="PTHR43519">
    <property type="entry name" value="ATP-DEPENDENT RNA HELICASE HRPB"/>
    <property type="match status" value="1"/>
</dbReference>
<feature type="domain" description="Helicase ATP-binding" evidence="6">
    <location>
        <begin position="14"/>
        <end position="180"/>
    </location>
</feature>
<dbReference type="RefSeq" id="WP_230276620.1">
    <property type="nucleotide sequence ID" value="NZ_JAJKFW010000062.1"/>
</dbReference>